<evidence type="ECO:0000313" key="2">
    <source>
        <dbReference type="EMBL" id="CAG7732496.1"/>
    </source>
</evidence>
<dbReference type="EMBL" id="CAJVCH010232456">
    <property type="protein sequence ID" value="CAG7732496.1"/>
    <property type="molecule type" value="Genomic_DNA"/>
</dbReference>
<evidence type="ECO:0000313" key="3">
    <source>
        <dbReference type="Proteomes" id="UP000708208"/>
    </source>
</evidence>
<keyword evidence="1" id="KW-0732">Signal</keyword>
<dbReference type="AlphaFoldDB" id="A0A8J2KC93"/>
<feature type="signal peptide" evidence="1">
    <location>
        <begin position="1"/>
        <end position="20"/>
    </location>
</feature>
<protein>
    <submittedName>
        <fullName evidence="2">Uncharacterized protein</fullName>
    </submittedName>
</protein>
<keyword evidence="3" id="KW-1185">Reference proteome</keyword>
<organism evidence="2 3">
    <name type="scientific">Allacma fusca</name>
    <dbReference type="NCBI Taxonomy" id="39272"/>
    <lineage>
        <taxon>Eukaryota</taxon>
        <taxon>Metazoa</taxon>
        <taxon>Ecdysozoa</taxon>
        <taxon>Arthropoda</taxon>
        <taxon>Hexapoda</taxon>
        <taxon>Collembola</taxon>
        <taxon>Symphypleona</taxon>
        <taxon>Sminthuridae</taxon>
        <taxon>Allacma</taxon>
    </lineage>
</organism>
<gene>
    <name evidence="2" type="ORF">AFUS01_LOCUS21011</name>
</gene>
<sequence>MNSTCFWSVAIVIWIFPVVGNLVTPETFPETFPKLQLKSFKLFSGNKTVTQNETHLILPKVFDELVFESNSTIPTRWKFFGPQLTDRGYQKIQVEKWHYSRKKRKQDVF</sequence>
<dbReference type="Proteomes" id="UP000708208">
    <property type="component" value="Unassembled WGS sequence"/>
</dbReference>
<name>A0A8J2KC93_9HEXA</name>
<accession>A0A8J2KC93</accession>
<reference evidence="2" key="1">
    <citation type="submission" date="2021-06" db="EMBL/GenBank/DDBJ databases">
        <authorList>
            <person name="Hodson N. C."/>
            <person name="Mongue J. A."/>
            <person name="Jaron S. K."/>
        </authorList>
    </citation>
    <scope>NUCLEOTIDE SEQUENCE</scope>
</reference>
<comment type="caution">
    <text evidence="2">The sequence shown here is derived from an EMBL/GenBank/DDBJ whole genome shotgun (WGS) entry which is preliminary data.</text>
</comment>
<feature type="chain" id="PRO_5035202754" evidence="1">
    <location>
        <begin position="21"/>
        <end position="109"/>
    </location>
</feature>
<evidence type="ECO:0000256" key="1">
    <source>
        <dbReference type="SAM" id="SignalP"/>
    </source>
</evidence>
<proteinExistence type="predicted"/>